<evidence type="ECO:0000313" key="3">
    <source>
        <dbReference type="EMBL" id="KAK8875591.1"/>
    </source>
</evidence>
<evidence type="ECO:0000313" key="4">
    <source>
        <dbReference type="Proteomes" id="UP001470230"/>
    </source>
</evidence>
<dbReference type="EMBL" id="JAPFFF010000012">
    <property type="protein sequence ID" value="KAK8875591.1"/>
    <property type="molecule type" value="Genomic_DNA"/>
</dbReference>
<evidence type="ECO:0000259" key="2">
    <source>
        <dbReference type="PROSITE" id="PS00125"/>
    </source>
</evidence>
<comment type="catalytic activity">
    <reaction evidence="1">
        <text>O-phospho-L-threonyl-[protein] + H2O = L-threonyl-[protein] + phosphate</text>
        <dbReference type="Rhea" id="RHEA:47004"/>
        <dbReference type="Rhea" id="RHEA-COMP:11060"/>
        <dbReference type="Rhea" id="RHEA-COMP:11605"/>
        <dbReference type="ChEBI" id="CHEBI:15377"/>
        <dbReference type="ChEBI" id="CHEBI:30013"/>
        <dbReference type="ChEBI" id="CHEBI:43474"/>
        <dbReference type="ChEBI" id="CHEBI:61977"/>
        <dbReference type="EC" id="3.1.3.16"/>
    </reaction>
</comment>
<dbReference type="SUPFAM" id="SSF56300">
    <property type="entry name" value="Metallo-dependent phosphatases"/>
    <property type="match status" value="1"/>
</dbReference>
<dbReference type="PRINTS" id="PR00114">
    <property type="entry name" value="STPHPHTASE"/>
</dbReference>
<dbReference type="InterPro" id="IPR050341">
    <property type="entry name" value="PP1_catalytic_subunit"/>
</dbReference>
<dbReference type="InterPro" id="IPR006186">
    <property type="entry name" value="Ser/Thr-sp_prot-phosphatase"/>
</dbReference>
<dbReference type="PANTHER" id="PTHR11668:SF494">
    <property type="entry name" value="PROTEIN PHOSPHATASE, PUTATIVE-RELATED"/>
    <property type="match status" value="1"/>
</dbReference>
<accession>A0ABR2JDU4</accession>
<dbReference type="InterPro" id="IPR004843">
    <property type="entry name" value="Calcineurin-like_PHP"/>
</dbReference>
<dbReference type="Pfam" id="PF00149">
    <property type="entry name" value="Metallophos"/>
    <property type="match status" value="1"/>
</dbReference>
<keyword evidence="1" id="KW-0378">Hydrolase</keyword>
<feature type="domain" description="Serine/threonine specific protein phosphatases" evidence="2">
    <location>
        <begin position="129"/>
        <end position="134"/>
    </location>
</feature>
<dbReference type="InterPro" id="IPR029052">
    <property type="entry name" value="Metallo-depent_PP-like"/>
</dbReference>
<dbReference type="PROSITE" id="PS00125">
    <property type="entry name" value="SER_THR_PHOSPHATASE"/>
    <property type="match status" value="1"/>
</dbReference>
<dbReference type="EC" id="3.1.3.16" evidence="1"/>
<reference evidence="3 4" key="1">
    <citation type="submission" date="2024-04" db="EMBL/GenBank/DDBJ databases">
        <title>Tritrichomonas musculus Genome.</title>
        <authorList>
            <person name="Alves-Ferreira E."/>
            <person name="Grigg M."/>
            <person name="Lorenzi H."/>
            <person name="Galac M."/>
        </authorList>
    </citation>
    <scope>NUCLEOTIDE SEQUENCE [LARGE SCALE GENOMIC DNA]</scope>
    <source>
        <strain evidence="3 4">EAF2021</strain>
    </source>
</reference>
<proteinExistence type="inferred from homology"/>
<dbReference type="PANTHER" id="PTHR11668">
    <property type="entry name" value="SERINE/THREONINE PROTEIN PHOSPHATASE"/>
    <property type="match status" value="1"/>
</dbReference>
<organism evidence="3 4">
    <name type="scientific">Tritrichomonas musculus</name>
    <dbReference type="NCBI Taxonomy" id="1915356"/>
    <lineage>
        <taxon>Eukaryota</taxon>
        <taxon>Metamonada</taxon>
        <taxon>Parabasalia</taxon>
        <taxon>Tritrichomonadida</taxon>
        <taxon>Tritrichomonadidae</taxon>
        <taxon>Tritrichomonas</taxon>
    </lineage>
</organism>
<dbReference type="Proteomes" id="UP001470230">
    <property type="component" value="Unassembled WGS sequence"/>
</dbReference>
<keyword evidence="4" id="KW-1185">Reference proteome</keyword>
<gene>
    <name evidence="3" type="ORF">M9Y10_005760</name>
</gene>
<evidence type="ECO:0000256" key="1">
    <source>
        <dbReference type="RuleBase" id="RU004273"/>
    </source>
</evidence>
<comment type="similarity">
    <text evidence="1">Belongs to the PPP phosphatase family.</text>
</comment>
<name>A0ABR2JDU4_9EUKA</name>
<protein>
    <recommendedName>
        <fullName evidence="1">Serine/threonine-protein phosphatase</fullName>
        <ecNumber evidence="1">3.1.3.16</ecNumber>
    </recommendedName>
</protein>
<comment type="caution">
    <text evidence="3">The sequence shown here is derived from an EMBL/GenBank/DDBJ whole genome shotgun (WGS) entry which is preliminary data.</text>
</comment>
<dbReference type="Gene3D" id="3.60.21.10">
    <property type="match status" value="1"/>
</dbReference>
<sequence>MTNAASYIYSAYSFISELPLDKLLEVGNHSKDGNPIPSFEESILIDLCSEAQQIFQSEDIILEIDGDVVIVGDIHGSFHDLLRILNFVEENHSKVLFLGDYVDRGYFSLECITLLFAMKVMRPDYYFLIRGNHEFDSLCSQYGFKDEIIDPLNLKPEKCINTDSKETDNNCQNENKKLSLFHINPNSYSYTEKLYDAFIKAFSYLPICAVVNKSAFCIHGGLSPRLKTVDSIRQISRPIQSFEENQLLTNALWSDPSTSKSSMYAENQRGRGYLFNIDVVFNFLKTNSLQRIIRGHQCVTQGYHEHFHSLCITVFSASSYARDMGNYSGIIKLNQKDDRVEFIKFFPLHQIKKIDAVFYKVKISANNNINNDANKPKCFSVPHPNARISSKLSFNKNMNKFAFMPNGSDSGCQKVVRLPRHPIFGNPRKTNPIVKINSLYIGHSMKLLDGNHTKKMINQEDIINHHPIVDLKSILNSSDDAYDETKM</sequence>
<dbReference type="SMART" id="SM00156">
    <property type="entry name" value="PP2Ac"/>
    <property type="match status" value="1"/>
</dbReference>